<dbReference type="EMBL" id="LARY01000002">
    <property type="protein sequence ID" value="RDX01261.1"/>
    <property type="molecule type" value="Genomic_DNA"/>
</dbReference>
<dbReference type="Pfam" id="PF17118">
    <property type="entry name" value="DUF5105"/>
    <property type="match status" value="1"/>
</dbReference>
<sequence length="207" mass="23393">MKKLVVALIGTLSMLILFSGCSRPEEADKAARAIVDCYIYQEDTPELESIYGLDDRLVQKENENVFLTTMQNALPEVSEEKIASLHQKLSTHLKKATSYSVHVKRDTGKEAVALIQIKGVDLDSQLDQKAGQSAAKAVEAESTDKEMEKIVDVASFEFLERMFLESKAKSKAETVTLRLKQHPEDEEKWEIQDEETFFKNLYQAFGL</sequence>
<feature type="signal peptide" evidence="1">
    <location>
        <begin position="1"/>
        <end position="19"/>
    </location>
</feature>
<comment type="caution">
    <text evidence="3">The sequence shown here is derived from an EMBL/GenBank/DDBJ whole genome shotgun (WGS) entry which is preliminary data.</text>
</comment>
<feature type="chain" id="PRO_5039422597" description="DUF5105 domain-containing protein" evidence="1">
    <location>
        <begin position="20"/>
        <end position="207"/>
    </location>
</feature>
<keyword evidence="4" id="KW-1185">Reference proteome</keyword>
<evidence type="ECO:0000313" key="4">
    <source>
        <dbReference type="Proteomes" id="UP000257055"/>
    </source>
</evidence>
<dbReference type="RefSeq" id="WP_165849985.1">
    <property type="nucleotide sequence ID" value="NZ_LARY01000002.1"/>
</dbReference>
<feature type="domain" description="DUF5105" evidence="2">
    <location>
        <begin position="25"/>
        <end position="205"/>
    </location>
</feature>
<dbReference type="Gene3D" id="2.60.120.260">
    <property type="entry name" value="Galactose-binding domain-like"/>
    <property type="match status" value="1"/>
</dbReference>
<reference evidence="4" key="1">
    <citation type="submission" date="2015-04" db="EMBL/GenBank/DDBJ databases">
        <authorList>
            <person name="Schardt J."/>
            <person name="Mueller-Herbst S."/>
            <person name="Scherer S."/>
            <person name="Huptas C."/>
        </authorList>
    </citation>
    <scope>NUCLEOTIDE SEQUENCE [LARGE SCALE GENOMIC DNA]</scope>
    <source>
        <strain evidence="4">Kiel-L1</strain>
    </source>
</reference>
<dbReference type="Proteomes" id="UP000257055">
    <property type="component" value="Unassembled WGS sequence"/>
</dbReference>
<accession>A0A3D8TRM4</accession>
<dbReference type="InterPro" id="IPR031343">
    <property type="entry name" value="DUF5105"/>
</dbReference>
<gene>
    <name evidence="3" type="ORF">UR08_10080</name>
</gene>
<evidence type="ECO:0000313" key="3">
    <source>
        <dbReference type="EMBL" id="RDX01261.1"/>
    </source>
</evidence>
<keyword evidence="1" id="KW-0732">Signal</keyword>
<dbReference type="AlphaFoldDB" id="A0A3D8TRM4"/>
<dbReference type="PROSITE" id="PS51257">
    <property type="entry name" value="PROKAR_LIPOPROTEIN"/>
    <property type="match status" value="1"/>
</dbReference>
<evidence type="ECO:0000259" key="2">
    <source>
        <dbReference type="Pfam" id="PF17118"/>
    </source>
</evidence>
<name>A0A3D8TRM4_9LIST</name>
<protein>
    <recommendedName>
        <fullName evidence="2">DUF5105 domain-containing protein</fullName>
    </recommendedName>
</protein>
<evidence type="ECO:0000256" key="1">
    <source>
        <dbReference type="SAM" id="SignalP"/>
    </source>
</evidence>
<organism evidence="3 4">
    <name type="scientific">Listeria kieliensis</name>
    <dbReference type="NCBI Taxonomy" id="1621700"/>
    <lineage>
        <taxon>Bacteria</taxon>
        <taxon>Bacillati</taxon>
        <taxon>Bacillota</taxon>
        <taxon>Bacilli</taxon>
        <taxon>Bacillales</taxon>
        <taxon>Listeriaceae</taxon>
        <taxon>Listeria</taxon>
    </lineage>
</organism>
<proteinExistence type="predicted"/>